<comment type="caution">
    <text evidence="1">The sequence shown here is derived from an EMBL/GenBank/DDBJ whole genome shotgun (WGS) entry which is preliminary data.</text>
</comment>
<dbReference type="EMBL" id="JAUSTP010000027">
    <property type="protein sequence ID" value="MDQ0190936.1"/>
    <property type="molecule type" value="Genomic_DNA"/>
</dbReference>
<reference evidence="1 2" key="1">
    <citation type="submission" date="2023-07" db="EMBL/GenBank/DDBJ databases">
        <title>Genomic Encyclopedia of Type Strains, Phase IV (KMG-IV): sequencing the most valuable type-strain genomes for metagenomic binning, comparative biology and taxonomic classification.</title>
        <authorList>
            <person name="Goeker M."/>
        </authorList>
    </citation>
    <scope>NUCLEOTIDE SEQUENCE [LARGE SCALE GENOMIC DNA]</scope>
    <source>
        <strain evidence="1 2">DSM 4006</strain>
    </source>
</reference>
<keyword evidence="2" id="KW-1185">Reference proteome</keyword>
<evidence type="ECO:0000313" key="1">
    <source>
        <dbReference type="EMBL" id="MDQ0190936.1"/>
    </source>
</evidence>
<organism evidence="1 2">
    <name type="scientific">Alicyclobacillus cycloheptanicus</name>
    <dbReference type="NCBI Taxonomy" id="1457"/>
    <lineage>
        <taxon>Bacteria</taxon>
        <taxon>Bacillati</taxon>
        <taxon>Bacillota</taxon>
        <taxon>Bacilli</taxon>
        <taxon>Bacillales</taxon>
        <taxon>Alicyclobacillaceae</taxon>
        <taxon>Alicyclobacillus</taxon>
    </lineage>
</organism>
<sequence length="40" mass="4470">MLRKLLRKLKARKLVAKGFAAEVVDGQRGTNSRPRLMSCA</sequence>
<accession>A0ABT9XML3</accession>
<gene>
    <name evidence="1" type="ORF">J2S03_002803</name>
</gene>
<evidence type="ECO:0000313" key="2">
    <source>
        <dbReference type="Proteomes" id="UP001232973"/>
    </source>
</evidence>
<proteinExistence type="predicted"/>
<name>A0ABT9XML3_9BACL</name>
<protein>
    <submittedName>
        <fullName evidence="1">Uncharacterized protein</fullName>
    </submittedName>
</protein>
<dbReference type="RefSeq" id="WP_274457184.1">
    <property type="nucleotide sequence ID" value="NZ_CP067097.1"/>
</dbReference>
<dbReference type="Proteomes" id="UP001232973">
    <property type="component" value="Unassembled WGS sequence"/>
</dbReference>